<proteinExistence type="predicted"/>
<dbReference type="AlphaFoldDB" id="A0A0C3D9N6"/>
<keyword evidence="2" id="KW-1185">Reference proteome</keyword>
<reference evidence="2" key="2">
    <citation type="submission" date="2015-01" db="EMBL/GenBank/DDBJ databases">
        <title>Evolutionary Origins and Diversification of the Mycorrhizal Mutualists.</title>
        <authorList>
            <consortium name="DOE Joint Genome Institute"/>
            <consortium name="Mycorrhizal Genomics Consortium"/>
            <person name="Kohler A."/>
            <person name="Kuo A."/>
            <person name="Nagy L.G."/>
            <person name="Floudas D."/>
            <person name="Copeland A."/>
            <person name="Barry K.W."/>
            <person name="Cichocki N."/>
            <person name="Veneault-Fourrey C."/>
            <person name="LaButti K."/>
            <person name="Lindquist E.A."/>
            <person name="Lipzen A."/>
            <person name="Lundell T."/>
            <person name="Morin E."/>
            <person name="Murat C."/>
            <person name="Riley R."/>
            <person name="Ohm R."/>
            <person name="Sun H."/>
            <person name="Tunlid A."/>
            <person name="Henrissat B."/>
            <person name="Grigoriev I.V."/>
            <person name="Hibbett D.S."/>
            <person name="Martin F."/>
        </authorList>
    </citation>
    <scope>NUCLEOTIDE SEQUENCE [LARGE SCALE GENOMIC DNA]</scope>
    <source>
        <strain evidence="2">Foug A</strain>
    </source>
</reference>
<evidence type="ECO:0000313" key="2">
    <source>
        <dbReference type="Proteomes" id="UP000053989"/>
    </source>
</evidence>
<evidence type="ECO:0000313" key="1">
    <source>
        <dbReference type="EMBL" id="KIM53089.1"/>
    </source>
</evidence>
<accession>A0A0C3D9N6</accession>
<sequence length="136" mass="15882">MGLYIVSRISRHATSRSHIRNQWKCDHRAWFYLLRCVPIETEKKPTHANQRRIKNYFVVILTVPLQQALHAALARIGYILSRPEQVMDVHRGATPERNSTKCLLERQSMSDPWPRRILEVNAIVVFAFTQTHQPGL</sequence>
<dbReference type="HOGENOM" id="CLU_1876648_0_0_1"/>
<protein>
    <submittedName>
        <fullName evidence="1">Uncharacterized protein</fullName>
    </submittedName>
</protein>
<reference evidence="1 2" key="1">
    <citation type="submission" date="2014-04" db="EMBL/GenBank/DDBJ databases">
        <authorList>
            <consortium name="DOE Joint Genome Institute"/>
            <person name="Kuo A."/>
            <person name="Kohler A."/>
            <person name="Nagy L.G."/>
            <person name="Floudas D."/>
            <person name="Copeland A."/>
            <person name="Barry K.W."/>
            <person name="Cichocki N."/>
            <person name="Veneault-Fourrey C."/>
            <person name="LaButti K."/>
            <person name="Lindquist E.A."/>
            <person name="Lipzen A."/>
            <person name="Lundell T."/>
            <person name="Morin E."/>
            <person name="Murat C."/>
            <person name="Sun H."/>
            <person name="Tunlid A."/>
            <person name="Henrissat B."/>
            <person name="Grigoriev I.V."/>
            <person name="Hibbett D.S."/>
            <person name="Martin F."/>
            <person name="Nordberg H.P."/>
            <person name="Cantor M.N."/>
            <person name="Hua S.X."/>
        </authorList>
    </citation>
    <scope>NUCLEOTIDE SEQUENCE [LARGE SCALE GENOMIC DNA]</scope>
    <source>
        <strain evidence="1 2">Foug A</strain>
    </source>
</reference>
<name>A0A0C3D9N6_9AGAM</name>
<organism evidence="1 2">
    <name type="scientific">Scleroderma citrinum Foug A</name>
    <dbReference type="NCBI Taxonomy" id="1036808"/>
    <lineage>
        <taxon>Eukaryota</taxon>
        <taxon>Fungi</taxon>
        <taxon>Dikarya</taxon>
        <taxon>Basidiomycota</taxon>
        <taxon>Agaricomycotina</taxon>
        <taxon>Agaricomycetes</taxon>
        <taxon>Agaricomycetidae</taxon>
        <taxon>Boletales</taxon>
        <taxon>Sclerodermatineae</taxon>
        <taxon>Sclerodermataceae</taxon>
        <taxon>Scleroderma</taxon>
    </lineage>
</organism>
<dbReference type="InParanoid" id="A0A0C3D9N6"/>
<dbReference type="Proteomes" id="UP000053989">
    <property type="component" value="Unassembled WGS sequence"/>
</dbReference>
<gene>
    <name evidence="1" type="ORF">SCLCIDRAFT_1223186</name>
</gene>
<dbReference type="EMBL" id="KN822190">
    <property type="protein sequence ID" value="KIM53089.1"/>
    <property type="molecule type" value="Genomic_DNA"/>
</dbReference>